<accession>A0ABP8DUK6</accession>
<feature type="domain" description="Helicase XPB/Ssl2 N-terminal" evidence="1">
    <location>
        <begin position="452"/>
        <end position="575"/>
    </location>
</feature>
<protein>
    <recommendedName>
        <fullName evidence="1">Helicase XPB/Ssl2 N-terminal domain-containing protein</fullName>
    </recommendedName>
</protein>
<reference evidence="3" key="1">
    <citation type="journal article" date="2019" name="Int. J. Syst. Evol. Microbiol.">
        <title>The Global Catalogue of Microorganisms (GCM) 10K type strain sequencing project: providing services to taxonomists for standard genome sequencing and annotation.</title>
        <authorList>
            <consortium name="The Broad Institute Genomics Platform"/>
            <consortium name="The Broad Institute Genome Sequencing Center for Infectious Disease"/>
            <person name="Wu L."/>
            <person name="Ma J."/>
        </authorList>
    </citation>
    <scope>NUCLEOTIDE SEQUENCE [LARGE SCALE GENOMIC DNA]</scope>
    <source>
        <strain evidence="3">JCM 17441</strain>
    </source>
</reference>
<evidence type="ECO:0000313" key="2">
    <source>
        <dbReference type="EMBL" id="GAA4263488.1"/>
    </source>
</evidence>
<sequence>METPQILQVASLLTLPQLQVVEVLSLRAAGTRRRDLARALGVVADDPLLAAALGAVLDSGLARIDEDDSDWIRTVALHEVIANGYGFGRAAEHELRYLPLEQLQRIAFELGAPVGRDHGRLVKAIGAALADPDVVREQFRAAPRVAQDIMLDLASGEPFYSDPHAMMALRNGRRASPLRWAVDHGLLIFNAYYGAAISMPSEVGAALRPDFRAGFDPSPPAPQSVPVSAEMVDREGSAAARSALASVTALLEECGRTPVPILKAGGIGLREVRKLARALATDEEGVRFWLTVAGMNGLIGIAGDRVAPSAEFDNWLKLEPNDQFGWLVEGWFQMPAAPLLLDGRPALVGSEHDGTSALLRVTMAAVLASLRTGRGAAGIEGLATMLAYLRPLVAGDAEEAVPMVEALWREYELMGVGAHHAPTALCHALAEGDQDRLAAALRDFLPAAQETVLLQSDLTAVATGTPSAALSALLDLAADRESRGGGYTWRFTEPSVRRAFDAGCTAEELIARIRAAAAGGRVPQPLEYLVADLGRKHGNVRVRTVGCVLRSDDVALLGEIRSVRSLARLELTELAPTVLSSALSPSETLAALRHAGYVPAAENPDGTIAFERPTRHRADMPSAGVDPGS</sequence>
<dbReference type="InterPro" id="IPR032830">
    <property type="entry name" value="XPB/Ssl2_N"/>
</dbReference>
<dbReference type="RefSeq" id="WP_345142913.1">
    <property type="nucleotide sequence ID" value="NZ_BAABAT010000070.1"/>
</dbReference>
<dbReference type="Pfam" id="PF13625">
    <property type="entry name" value="Helicase_C_3"/>
    <property type="match status" value="1"/>
</dbReference>
<comment type="caution">
    <text evidence="2">The sequence shown here is derived from an EMBL/GenBank/DDBJ whole genome shotgun (WGS) entry which is preliminary data.</text>
</comment>
<proteinExistence type="predicted"/>
<organism evidence="2 3">
    <name type="scientific">Dactylosporangium darangshiense</name>
    <dbReference type="NCBI Taxonomy" id="579108"/>
    <lineage>
        <taxon>Bacteria</taxon>
        <taxon>Bacillati</taxon>
        <taxon>Actinomycetota</taxon>
        <taxon>Actinomycetes</taxon>
        <taxon>Micromonosporales</taxon>
        <taxon>Micromonosporaceae</taxon>
        <taxon>Dactylosporangium</taxon>
    </lineage>
</organism>
<evidence type="ECO:0000313" key="3">
    <source>
        <dbReference type="Proteomes" id="UP001500620"/>
    </source>
</evidence>
<keyword evidence="3" id="KW-1185">Reference proteome</keyword>
<evidence type="ECO:0000259" key="1">
    <source>
        <dbReference type="Pfam" id="PF13625"/>
    </source>
</evidence>
<dbReference type="Proteomes" id="UP001500620">
    <property type="component" value="Unassembled WGS sequence"/>
</dbReference>
<dbReference type="EMBL" id="BAABAT010000070">
    <property type="protein sequence ID" value="GAA4263488.1"/>
    <property type="molecule type" value="Genomic_DNA"/>
</dbReference>
<name>A0ABP8DUK6_9ACTN</name>
<gene>
    <name evidence="2" type="ORF">GCM10022255_108490</name>
</gene>